<dbReference type="EMBL" id="GGEC01001496">
    <property type="protein sequence ID" value="MBW81979.1"/>
    <property type="molecule type" value="Transcribed_RNA"/>
</dbReference>
<sequence length="44" mass="5060">MFLAVLQNVDLHGLTDLLMKQEQVQKLRAANNLLNWINLVGDRI</sequence>
<evidence type="ECO:0000313" key="1">
    <source>
        <dbReference type="EMBL" id="MBW81979.1"/>
    </source>
</evidence>
<accession>A0A2P2IL83</accession>
<dbReference type="AlphaFoldDB" id="A0A2P2IL83"/>
<name>A0A2P2IL83_RHIMU</name>
<organism evidence="1">
    <name type="scientific">Rhizophora mucronata</name>
    <name type="common">Asiatic mangrove</name>
    <dbReference type="NCBI Taxonomy" id="61149"/>
    <lineage>
        <taxon>Eukaryota</taxon>
        <taxon>Viridiplantae</taxon>
        <taxon>Streptophyta</taxon>
        <taxon>Embryophyta</taxon>
        <taxon>Tracheophyta</taxon>
        <taxon>Spermatophyta</taxon>
        <taxon>Magnoliopsida</taxon>
        <taxon>eudicotyledons</taxon>
        <taxon>Gunneridae</taxon>
        <taxon>Pentapetalae</taxon>
        <taxon>rosids</taxon>
        <taxon>fabids</taxon>
        <taxon>Malpighiales</taxon>
        <taxon>Rhizophoraceae</taxon>
        <taxon>Rhizophora</taxon>
    </lineage>
</organism>
<proteinExistence type="predicted"/>
<protein>
    <submittedName>
        <fullName evidence="1">Uncharacterized protein</fullName>
    </submittedName>
</protein>
<reference evidence="1" key="1">
    <citation type="submission" date="2018-02" db="EMBL/GenBank/DDBJ databases">
        <title>Rhizophora mucronata_Transcriptome.</title>
        <authorList>
            <person name="Meera S.P."/>
            <person name="Sreeshan A."/>
            <person name="Augustine A."/>
        </authorList>
    </citation>
    <scope>NUCLEOTIDE SEQUENCE</scope>
    <source>
        <tissue evidence="1">Leaf</tissue>
    </source>
</reference>